<protein>
    <recommendedName>
        <fullName evidence="3">cellulase</fullName>
        <ecNumber evidence="3">3.2.1.4</ecNumber>
    </recommendedName>
</protein>
<evidence type="ECO:0000256" key="11">
    <source>
        <dbReference type="PIRSR" id="PIRSR606710-2"/>
    </source>
</evidence>
<dbReference type="RefSeq" id="WP_004619410.1">
    <property type="nucleotide sequence ID" value="NZ_ACXX02000007.1"/>
</dbReference>
<dbReference type="InterPro" id="IPR046780">
    <property type="entry name" value="aBig_2"/>
</dbReference>
<evidence type="ECO:0000256" key="1">
    <source>
        <dbReference type="ARBA" id="ARBA00000966"/>
    </source>
</evidence>
<reference evidence="14" key="2">
    <citation type="submission" date="2011-01" db="EMBL/GenBank/DDBJ databases">
        <title>The Non-contiguous Finished genome of Clostridium papyrosolvens.</title>
        <authorList>
            <person name="Lucas S."/>
            <person name="Copeland A."/>
            <person name="Lapidus A."/>
            <person name="Cheng J.-F."/>
            <person name="Goodwin L."/>
            <person name="Pitluck S."/>
            <person name="Misra M."/>
            <person name="Chertkov O."/>
            <person name="Detter J.C."/>
            <person name="Han C."/>
            <person name="Tapia R."/>
            <person name="Land M."/>
            <person name="Hauser L."/>
            <person name="Kyrpides N."/>
            <person name="Ivanova N."/>
            <person name="Pagani I."/>
            <person name="Mouttaki H."/>
            <person name="He Z."/>
            <person name="Zhou J."/>
            <person name="Hemme C.L."/>
            <person name="Woyke T."/>
        </authorList>
    </citation>
    <scope>NUCLEOTIDE SEQUENCE [LARGE SCALE GENOMIC DNA]</scope>
    <source>
        <strain evidence="14">DSM 2782</strain>
    </source>
</reference>
<evidence type="ECO:0000256" key="9">
    <source>
        <dbReference type="ARBA" id="ARBA00023326"/>
    </source>
</evidence>
<dbReference type="InterPro" id="IPR013320">
    <property type="entry name" value="ConA-like_dom_sf"/>
</dbReference>
<reference evidence="14" key="1">
    <citation type="submission" date="2009-07" db="EMBL/GenBank/DDBJ databases">
        <authorList>
            <consortium name="US DOE Joint Genome Institute (JGI-PGF)"/>
            <person name="Lucas S."/>
            <person name="Copeland A."/>
            <person name="Lapidus A."/>
            <person name="Glavina del Rio T."/>
            <person name="Tice H."/>
            <person name="Bruce D."/>
            <person name="Goodwin L."/>
            <person name="Pitluck S."/>
            <person name="Larimer F."/>
            <person name="Land M.L."/>
            <person name="Mouttaki H."/>
            <person name="He Z."/>
            <person name="Zhou J."/>
            <person name="Hemme C.L."/>
        </authorList>
    </citation>
    <scope>NUCLEOTIDE SEQUENCE [LARGE SCALE GENOMIC DNA]</scope>
    <source>
        <strain evidence="14">DSM 2782</strain>
    </source>
</reference>
<dbReference type="InterPro" id="IPR036439">
    <property type="entry name" value="Dockerin_dom_sf"/>
</dbReference>
<dbReference type="Pfam" id="PF04616">
    <property type="entry name" value="Glyco_hydro_43"/>
    <property type="match status" value="3"/>
</dbReference>
<evidence type="ECO:0000313" key="14">
    <source>
        <dbReference type="EMBL" id="EGD47535.1"/>
    </source>
</evidence>
<accession>F1TD97</accession>
<evidence type="ECO:0000256" key="12">
    <source>
        <dbReference type="SAM" id="SignalP"/>
    </source>
</evidence>
<dbReference type="STRING" id="588581.Cpap_1726"/>
<dbReference type="InterPro" id="IPR006710">
    <property type="entry name" value="Glyco_hydro_43"/>
</dbReference>
<feature type="domain" description="Dockerin" evidence="13">
    <location>
        <begin position="1775"/>
        <end position="1845"/>
    </location>
</feature>
<dbReference type="Gene3D" id="1.10.1330.10">
    <property type="entry name" value="Dockerin domain"/>
    <property type="match status" value="1"/>
</dbReference>
<proteinExistence type="inferred from homology"/>
<feature type="active site" description="Proton donor" evidence="10">
    <location>
        <position position="1650"/>
    </location>
</feature>
<keyword evidence="4 12" id="KW-0732">Signal</keyword>
<comment type="caution">
    <text evidence="14">The sequence shown here is derived from an EMBL/GenBank/DDBJ whole genome shotgun (WGS) entry which is preliminary data.</text>
</comment>
<dbReference type="InterPro" id="IPR023296">
    <property type="entry name" value="Glyco_hydro_beta-prop_sf"/>
</dbReference>
<dbReference type="SUPFAM" id="SSF49899">
    <property type="entry name" value="Concanavalin A-like lectins/glucanases"/>
    <property type="match status" value="2"/>
</dbReference>
<keyword evidence="9" id="KW-0624">Polysaccharide degradation</keyword>
<dbReference type="Gene3D" id="2.115.10.20">
    <property type="entry name" value="Glycosyl hydrolase domain, family 43"/>
    <property type="match status" value="3"/>
</dbReference>
<dbReference type="GO" id="GO:0030245">
    <property type="term" value="P:cellulose catabolic process"/>
    <property type="evidence" value="ECO:0007669"/>
    <property type="project" value="UniProtKB-KW"/>
</dbReference>
<keyword evidence="5" id="KW-0378">Hydrolase</keyword>
<comment type="catalytic activity">
    <reaction evidence="1">
        <text>Endohydrolysis of (1-&gt;4)-beta-D-glucosidic linkages in cellulose, lichenin and cereal beta-D-glucans.</text>
        <dbReference type="EC" id="3.2.1.4"/>
    </reaction>
</comment>
<dbReference type="Pfam" id="PF07532">
    <property type="entry name" value="Big_4"/>
    <property type="match status" value="1"/>
</dbReference>
<sequence>MIKLRILSCLLIASILTGLFSFMPANKANADTGLMLWYRFNEGTGLKVADSSGNGRDGILNGNCSWIAAQNGMGAVALDGSSGYIKLPNGLLSGLSETTVSARVFVDSSNVTPSWVFNFGTTTDSKSDANAHYFGLLLESGAYRVMLAKAHWTDEQNTKVNSAFSTGVWRYVSYTQKGTLGTLYVDGVKVAENANIAYNPKDIEATVANFIGRAPYTADNYFKGKVADFRLYSRALSSTEIAELNNTGAADIVAMDKAALSLGDLSQVTSKISLPTSGVNGSSITWISSDTSLISSTGEVTRPVYPDMDKQATLTATITRGNESDTKTFLVTVKALTQGQNQTIENAKKQLLIRNADDIRGNITLPSAIVTDGVTVKITWSTDKPSIVNVNEVVNSGYDNTPAGVVTRPDKDTQVTLTAHLTNGTASGTADLTVTVKAKPKAISESDYNGYFFTYFNGTARSDAEQIYFASSKDGLHWDELNKDNPVLTSTVGDKGVRDPYILRSPEGDKFYMVATDLRIANGKGWDAAGTYGSKSVVTWESNDLVNWSKERLVKVARDDAGCTWAPEIVFDEKTGEYVMFWASRIGADNFSKFRIYVAKTRDFYTFTEPKLYIERSNDVIDATIIKQKNMFYRFSKDEVNKNILIDKCDQLLNKSFVSLPSTSVESQKGVEGPAIFKFNGQNKWCLLLDYYGGGGYYPMVSTDITSGVFTKLSTSEYKLPTGPRHGTVMQITQAEYNAVMAKWGGYAPVEEPKTTPVLEYKFDEAKTGNTIADTSGNNRTGTLNGNSTYVKDSEKNSQVLYLDGTTGTFAAFPQGFFDGKNTVTISMDIKPVTVSGNFFTFTVGKDSNKYMFLRTRDAESRNAITINSYSNEQEVKATTVSTANKWMNIKLVITPTSMAIYKDGLMLGRNNNVSISMSDLGTSLLAYLGKSFYSTDNYFKGYFDNVKVYNRALNETEIADEFGIANKPIKIVSAQDVTVTKKAGQTPELPSKVKVNYSNGTTGNTKVLWDDISQIQYSTDGTATIEGTVYENEYDNPLILNRADPCIYKHTDGNYYFTASYTDGSNGHNNIGMYQYDRIVLRKAATIQGLETATEKVIYTKAPLGGNKSPHVWAPEIHFIKGNWYIYYTTTISNTDVWQIRPHVLMCPGNLDPTVKENWQDKGLVKKTNSSDMAFSGFSLDETVFEHNGNMYMVWAQNDPNSNLYIARMKDPYTIDTNAVKIASAQYDWEIHAYKVNEGPSVIKRNGKIFISYSASGTDALYCLGLLTASDTSDLLNPDSWVKTPHPVMTFNTEAGQYGPGHNTFTVSEDGSEDILVYHARQEEKYISGSYEPLYDAGRHTRVQKLFWNSDGTPNFGTPMADGKVLSTVKVKAKIMENNIIKGASATGYSIIGTKCDASNKKATIYISKSNSTVKDISSVPLTYELASGCTIDGINGQTVNLTQPIYVKIKMPDGSVQVWTVEGVLCNNPVLGGQFADPDIHVFGDKFYIYPTTDGFSGWSGTQFHAFSSLDMVNWKDEGVILDAGVGKEVPWAVGSAWAPTIEEKNGKYYFYFCAKRSDGKSCIGVATSNSPTGPFVAEKSPLITPENLENSVTVSQTIDPSVFTDDDGTSYLLFGNGSPAIVQLNNDMISLKAGSMSKLSGATDFRESITVIKRNGLYHFTWSCDDTGSENYHINYGTSSSLYGPIQYQYTVLSKNPDMNILGTGHQSIIKLPNKDEYYMAYHRFVTPLNQYTSGLGYHRETCIDKVEFDTKSGLMKVIIPTVEGVAETPIDTEIVGDYNGDKTINAIDFAFLKQYLMGKIESFPVQDKMFVGDLNMDGEINAIDLAILKGYLLGKFDKLPYIN</sequence>
<feature type="signal peptide" evidence="12">
    <location>
        <begin position="1"/>
        <end position="30"/>
    </location>
</feature>
<dbReference type="CDD" id="cd08983">
    <property type="entry name" value="GH43_Bt3655-like"/>
    <property type="match status" value="1"/>
</dbReference>
<keyword evidence="15" id="KW-1185">Reference proteome</keyword>
<evidence type="ECO:0000259" key="13">
    <source>
        <dbReference type="PROSITE" id="PS51766"/>
    </source>
</evidence>
<dbReference type="eggNOG" id="COG5492">
    <property type="taxonomic scope" value="Bacteria"/>
</dbReference>
<dbReference type="Pfam" id="PF13385">
    <property type="entry name" value="Laminin_G_3"/>
    <property type="match status" value="2"/>
</dbReference>
<feature type="site" description="Important for catalytic activity, responsible for pKa modulation of the active site Glu and correct orientation of both the proton donor and substrate" evidence="11">
    <location>
        <position position="1602"/>
    </location>
</feature>
<dbReference type="InterPro" id="IPR002105">
    <property type="entry name" value="Dockerin_1_rpt"/>
</dbReference>
<dbReference type="EMBL" id="ACXX02000007">
    <property type="protein sequence ID" value="EGD47535.1"/>
    <property type="molecule type" value="Genomic_DNA"/>
</dbReference>
<keyword evidence="6" id="KW-0136">Cellulose degradation</keyword>
<dbReference type="SUPFAM" id="SSF75005">
    <property type="entry name" value="Arabinanase/levansucrase/invertase"/>
    <property type="match status" value="3"/>
</dbReference>
<dbReference type="InterPro" id="IPR011081">
    <property type="entry name" value="Big_4"/>
</dbReference>
<dbReference type="PROSITE" id="PS51766">
    <property type="entry name" value="DOCKERIN"/>
    <property type="match status" value="1"/>
</dbReference>
<gene>
    <name evidence="14" type="ORF">Cpap_1726</name>
</gene>
<dbReference type="PANTHER" id="PTHR43817">
    <property type="entry name" value="GLYCOSYL HYDROLASE"/>
    <property type="match status" value="1"/>
</dbReference>
<dbReference type="Pfam" id="PF00404">
    <property type="entry name" value="Dockerin_1"/>
    <property type="match status" value="1"/>
</dbReference>
<dbReference type="SMR" id="F1TD97"/>
<evidence type="ECO:0000256" key="8">
    <source>
        <dbReference type="ARBA" id="ARBA00023295"/>
    </source>
</evidence>
<dbReference type="eggNOG" id="COG3507">
    <property type="taxonomic scope" value="Bacteria"/>
</dbReference>
<evidence type="ECO:0000313" key="15">
    <source>
        <dbReference type="Proteomes" id="UP000003860"/>
    </source>
</evidence>
<evidence type="ECO:0000256" key="6">
    <source>
        <dbReference type="ARBA" id="ARBA00023001"/>
    </source>
</evidence>
<dbReference type="eggNOG" id="COG3940">
    <property type="taxonomic scope" value="Bacteria"/>
</dbReference>
<dbReference type="SUPFAM" id="SSF63446">
    <property type="entry name" value="Type I dockerin domain"/>
    <property type="match status" value="1"/>
</dbReference>
<evidence type="ECO:0000256" key="4">
    <source>
        <dbReference type="ARBA" id="ARBA00022729"/>
    </source>
</evidence>
<dbReference type="eggNOG" id="COG3533">
    <property type="taxonomic scope" value="Bacteria"/>
</dbReference>
<dbReference type="InterPro" id="IPR016134">
    <property type="entry name" value="Dockerin_dom"/>
</dbReference>
<dbReference type="CDD" id="cd14256">
    <property type="entry name" value="Dockerin_I"/>
    <property type="match status" value="1"/>
</dbReference>
<feature type="chain" id="PRO_5003276264" description="cellulase" evidence="12">
    <location>
        <begin position="31"/>
        <end position="1847"/>
    </location>
</feature>
<dbReference type="CDD" id="cd18828">
    <property type="entry name" value="GH43_BT3675-like"/>
    <property type="match status" value="1"/>
</dbReference>
<name>F1TD97_9FIRM</name>
<dbReference type="GO" id="GO:0008810">
    <property type="term" value="F:cellulase activity"/>
    <property type="evidence" value="ECO:0007669"/>
    <property type="project" value="UniProtKB-EC"/>
</dbReference>
<comment type="similarity">
    <text evidence="2">Belongs to the glycosyl hydrolase 43 family.</text>
</comment>
<dbReference type="Proteomes" id="UP000003860">
    <property type="component" value="Unassembled WGS sequence"/>
</dbReference>
<evidence type="ECO:0000256" key="3">
    <source>
        <dbReference type="ARBA" id="ARBA00012601"/>
    </source>
</evidence>
<keyword evidence="7" id="KW-0119">Carbohydrate metabolism</keyword>
<keyword evidence="8" id="KW-0326">Glycosidase</keyword>
<evidence type="ECO:0000256" key="5">
    <source>
        <dbReference type="ARBA" id="ARBA00022801"/>
    </source>
</evidence>
<feature type="active site" description="Proton acceptor" evidence="10">
    <location>
        <position position="1479"/>
    </location>
</feature>
<dbReference type="PANTHER" id="PTHR43817:SF1">
    <property type="entry name" value="HYDROLASE, FAMILY 43, PUTATIVE (AFU_ORTHOLOGUE AFUA_3G01660)-RELATED"/>
    <property type="match status" value="1"/>
</dbReference>
<evidence type="ECO:0000256" key="2">
    <source>
        <dbReference type="ARBA" id="ARBA00009865"/>
    </source>
</evidence>
<dbReference type="OrthoDB" id="273314at2"/>
<evidence type="ECO:0000256" key="7">
    <source>
        <dbReference type="ARBA" id="ARBA00023277"/>
    </source>
</evidence>
<dbReference type="EC" id="3.2.1.4" evidence="3"/>
<evidence type="ECO:0000256" key="10">
    <source>
        <dbReference type="PIRSR" id="PIRSR606710-1"/>
    </source>
</evidence>
<dbReference type="Pfam" id="PF20578">
    <property type="entry name" value="aBig_2"/>
    <property type="match status" value="2"/>
</dbReference>
<organism evidence="14 15">
    <name type="scientific">Ruminiclostridium papyrosolvens DSM 2782</name>
    <dbReference type="NCBI Taxonomy" id="588581"/>
    <lineage>
        <taxon>Bacteria</taxon>
        <taxon>Bacillati</taxon>
        <taxon>Bacillota</taxon>
        <taxon>Clostridia</taxon>
        <taxon>Eubacteriales</taxon>
        <taxon>Oscillospiraceae</taxon>
        <taxon>Ruminiclostridium</taxon>
    </lineage>
</organism>
<dbReference type="Gene3D" id="2.60.120.200">
    <property type="match status" value="2"/>
</dbReference>